<dbReference type="Proteomes" id="UP000189632">
    <property type="component" value="Chromosome"/>
</dbReference>
<protein>
    <recommendedName>
        <fullName evidence="2">UPF0102 protein BBC0122_018100</fullName>
    </recommendedName>
</protein>
<dbReference type="InterPro" id="IPR011856">
    <property type="entry name" value="tRNA_endonuc-like_dom_sf"/>
</dbReference>
<gene>
    <name evidence="3" type="ORF">BBC0122_018100</name>
</gene>
<reference evidence="3 4" key="1">
    <citation type="submission" date="2016-11" db="EMBL/GenBank/DDBJ databases">
        <title>Comparative genomics of Bartonella apis.</title>
        <authorList>
            <person name="Engel P."/>
        </authorList>
    </citation>
    <scope>NUCLEOTIDE SEQUENCE [LARGE SCALE GENOMIC DNA]</scope>
    <source>
        <strain evidence="3 4">BBC0122</strain>
    </source>
</reference>
<comment type="similarity">
    <text evidence="1 2">Belongs to the UPF0102 family.</text>
</comment>
<organism evidence="3 4">
    <name type="scientific">Bartonella choladocola</name>
    <dbReference type="NCBI Taxonomy" id="2750995"/>
    <lineage>
        <taxon>Bacteria</taxon>
        <taxon>Pseudomonadati</taxon>
        <taxon>Pseudomonadota</taxon>
        <taxon>Alphaproteobacteria</taxon>
        <taxon>Hyphomicrobiales</taxon>
        <taxon>Bartonellaceae</taxon>
        <taxon>Bartonella</taxon>
    </lineage>
</organism>
<dbReference type="InterPro" id="IPR011335">
    <property type="entry name" value="Restrct_endonuc-II-like"/>
</dbReference>
<dbReference type="Gene3D" id="3.40.1350.10">
    <property type="match status" value="1"/>
</dbReference>
<keyword evidence="3" id="KW-0378">Hydrolase</keyword>
<evidence type="ECO:0000313" key="4">
    <source>
        <dbReference type="Proteomes" id="UP000189632"/>
    </source>
</evidence>
<dbReference type="SUPFAM" id="SSF52980">
    <property type="entry name" value="Restriction endonuclease-like"/>
    <property type="match status" value="1"/>
</dbReference>
<dbReference type="HAMAP" id="MF_00048">
    <property type="entry name" value="UPF0102"/>
    <property type="match status" value="1"/>
</dbReference>
<dbReference type="InterPro" id="IPR003509">
    <property type="entry name" value="UPF0102_YraN-like"/>
</dbReference>
<dbReference type="EMBL" id="CP015625">
    <property type="protein sequence ID" value="AQT47908.1"/>
    <property type="molecule type" value="Genomic_DNA"/>
</dbReference>
<sequence length="131" mass="15487">MYLSSVMMLGTRRRKKKIYWYGIYAERVAALWLQLKGYHIAERRFETYFGEIDIIARRGNVIAIVEVKARPTIEEAMEAVKQPSRKRIDKAANVFLARQSDAKKLRLRYDLIAVSPWKLPRHIESFFQPEN</sequence>
<accession>A0A1U9MJK0</accession>
<dbReference type="GO" id="GO:0004519">
    <property type="term" value="F:endonuclease activity"/>
    <property type="evidence" value="ECO:0007669"/>
    <property type="project" value="UniProtKB-KW"/>
</dbReference>
<dbReference type="NCBIfam" id="NF009151">
    <property type="entry name" value="PRK12497.1-5"/>
    <property type="match status" value="1"/>
</dbReference>
<evidence type="ECO:0000313" key="3">
    <source>
        <dbReference type="EMBL" id="AQT47908.1"/>
    </source>
</evidence>
<dbReference type="PANTHER" id="PTHR34039:SF1">
    <property type="entry name" value="UPF0102 PROTEIN YRAN"/>
    <property type="match status" value="1"/>
</dbReference>
<evidence type="ECO:0000256" key="1">
    <source>
        <dbReference type="ARBA" id="ARBA00006738"/>
    </source>
</evidence>
<dbReference type="Pfam" id="PF02021">
    <property type="entry name" value="UPF0102"/>
    <property type="match status" value="1"/>
</dbReference>
<dbReference type="GO" id="GO:0003676">
    <property type="term" value="F:nucleic acid binding"/>
    <property type="evidence" value="ECO:0007669"/>
    <property type="project" value="InterPro"/>
</dbReference>
<keyword evidence="3" id="KW-0540">Nuclease</keyword>
<proteinExistence type="inferred from homology"/>
<keyword evidence="4" id="KW-1185">Reference proteome</keyword>
<dbReference type="STRING" id="1686310.BBC0244_018100"/>
<name>A0A1U9MJK0_9HYPH</name>
<dbReference type="AlphaFoldDB" id="A0A1U9MJK0"/>
<dbReference type="PANTHER" id="PTHR34039">
    <property type="entry name" value="UPF0102 PROTEIN YRAN"/>
    <property type="match status" value="1"/>
</dbReference>
<dbReference type="KEGG" id="bapi:BBC0122_018100"/>
<keyword evidence="3" id="KW-0255">Endonuclease</keyword>
<evidence type="ECO:0000256" key="2">
    <source>
        <dbReference type="HAMAP-Rule" id="MF_00048"/>
    </source>
</evidence>